<organism evidence="2 3">
    <name type="scientific">Candidatus Phytoplasma sacchari</name>
    <dbReference type="NCBI Taxonomy" id="2609813"/>
    <lineage>
        <taxon>Bacteria</taxon>
        <taxon>Bacillati</taxon>
        <taxon>Mycoplasmatota</taxon>
        <taxon>Mollicutes</taxon>
        <taxon>Acholeplasmatales</taxon>
        <taxon>Acholeplasmataceae</taxon>
        <taxon>Candidatus Phytoplasma</taxon>
        <taxon>16SrXI (Rice yellow dwarf group)</taxon>
    </lineage>
</organism>
<dbReference type="Proteomes" id="UP001210120">
    <property type="component" value="Chromosome"/>
</dbReference>
<feature type="transmembrane region" description="Helical" evidence="1">
    <location>
        <begin position="118"/>
        <end position="147"/>
    </location>
</feature>
<accession>A0ABY7M0X5</accession>
<dbReference type="EMBL" id="CP115156">
    <property type="protein sequence ID" value="WBL31380.1"/>
    <property type="molecule type" value="Genomic_DNA"/>
</dbReference>
<gene>
    <name evidence="2" type="ORF">O7R10_02090</name>
</gene>
<feature type="transmembrane region" description="Helical" evidence="1">
    <location>
        <begin position="87"/>
        <end position="106"/>
    </location>
</feature>
<keyword evidence="1" id="KW-1133">Transmembrane helix</keyword>
<keyword evidence="1" id="KW-0812">Transmembrane</keyword>
<evidence type="ECO:0000313" key="2">
    <source>
        <dbReference type="EMBL" id="WBL31380.1"/>
    </source>
</evidence>
<protein>
    <submittedName>
        <fullName evidence="2">Uncharacterized protein</fullName>
    </submittedName>
</protein>
<proteinExistence type="predicted"/>
<sequence length="150" mass="17833">MNFLIFLKKVFYYIFSIQKRKMKLIFIILLILIFLLSLSFNLTRDIYKQNSNHGWENFKFDLKYNVDYINYKFNDIKESQIDNEIRFIGLKSMFLGIITCVILLSWKKNLIIGISLGVFLGACIGAWFFILTPSLIYFLELLVINIFKVK</sequence>
<evidence type="ECO:0000256" key="1">
    <source>
        <dbReference type="SAM" id="Phobius"/>
    </source>
</evidence>
<keyword evidence="3" id="KW-1185">Reference proteome</keyword>
<evidence type="ECO:0000313" key="3">
    <source>
        <dbReference type="Proteomes" id="UP001210120"/>
    </source>
</evidence>
<keyword evidence="1" id="KW-0472">Membrane</keyword>
<reference evidence="2" key="1">
    <citation type="submission" date="2022-12" db="EMBL/GenBank/DDBJ databases">
        <title>Genomic Characterization of Candidatus Phytoplasma sacchari in China.</title>
        <authorList>
            <person name="Zhang R.-Y."/>
        </authorList>
    </citation>
    <scope>NUCLEOTIDE SEQUENCE [LARGE SCALE GENOMIC DNA]</scope>
    <source>
        <strain evidence="2">SCWL1</strain>
    </source>
</reference>
<name>A0ABY7M0X5_9MOLU</name>